<feature type="compositionally biased region" description="Acidic residues" evidence="2">
    <location>
        <begin position="117"/>
        <end position="140"/>
    </location>
</feature>
<dbReference type="AlphaFoldDB" id="A0A6L2KR44"/>
<gene>
    <name evidence="3" type="ORF">Tci_023754</name>
</gene>
<feature type="region of interest" description="Disordered" evidence="2">
    <location>
        <begin position="439"/>
        <end position="464"/>
    </location>
</feature>
<evidence type="ECO:0008006" key="4">
    <source>
        <dbReference type="Google" id="ProtNLM"/>
    </source>
</evidence>
<organism evidence="3">
    <name type="scientific">Tanacetum cinerariifolium</name>
    <name type="common">Dalmatian daisy</name>
    <name type="synonym">Chrysanthemum cinerariifolium</name>
    <dbReference type="NCBI Taxonomy" id="118510"/>
    <lineage>
        <taxon>Eukaryota</taxon>
        <taxon>Viridiplantae</taxon>
        <taxon>Streptophyta</taxon>
        <taxon>Embryophyta</taxon>
        <taxon>Tracheophyta</taxon>
        <taxon>Spermatophyta</taxon>
        <taxon>Magnoliopsida</taxon>
        <taxon>eudicotyledons</taxon>
        <taxon>Gunneridae</taxon>
        <taxon>Pentapetalae</taxon>
        <taxon>asterids</taxon>
        <taxon>campanulids</taxon>
        <taxon>Asterales</taxon>
        <taxon>Asteraceae</taxon>
        <taxon>Asteroideae</taxon>
        <taxon>Anthemideae</taxon>
        <taxon>Anthemidinae</taxon>
        <taxon>Tanacetum</taxon>
    </lineage>
</organism>
<name>A0A6L2KR44_TANCI</name>
<dbReference type="EMBL" id="BKCJ010002917">
    <property type="protein sequence ID" value="GEU51776.1"/>
    <property type="molecule type" value="Genomic_DNA"/>
</dbReference>
<reference evidence="3" key="1">
    <citation type="journal article" date="2019" name="Sci. Rep.">
        <title>Draft genome of Tanacetum cinerariifolium, the natural source of mosquito coil.</title>
        <authorList>
            <person name="Yamashiro T."/>
            <person name="Shiraishi A."/>
            <person name="Satake H."/>
            <person name="Nakayama K."/>
        </authorList>
    </citation>
    <scope>NUCLEOTIDE SEQUENCE</scope>
</reference>
<proteinExistence type="predicted"/>
<evidence type="ECO:0000256" key="1">
    <source>
        <dbReference type="SAM" id="Coils"/>
    </source>
</evidence>
<evidence type="ECO:0000256" key="2">
    <source>
        <dbReference type="SAM" id="MobiDB-lite"/>
    </source>
</evidence>
<keyword evidence="1" id="KW-0175">Coiled coil</keyword>
<feature type="region of interest" description="Disordered" evidence="2">
    <location>
        <begin position="207"/>
        <end position="235"/>
    </location>
</feature>
<feature type="compositionally biased region" description="Basic and acidic residues" evidence="2">
    <location>
        <begin position="92"/>
        <end position="105"/>
    </location>
</feature>
<feature type="region of interest" description="Disordered" evidence="2">
    <location>
        <begin position="19"/>
        <end position="189"/>
    </location>
</feature>
<feature type="compositionally biased region" description="Basic and acidic residues" evidence="2">
    <location>
        <begin position="439"/>
        <end position="458"/>
    </location>
</feature>
<accession>A0A6L2KR44</accession>
<feature type="coiled-coil region" evidence="1">
    <location>
        <begin position="331"/>
        <end position="358"/>
    </location>
</feature>
<comment type="caution">
    <text evidence="3">The sequence shown here is derived from an EMBL/GenBank/DDBJ whole genome shotgun (WGS) entry which is preliminary data.</text>
</comment>
<feature type="compositionally biased region" description="Basic residues" evidence="2">
    <location>
        <begin position="180"/>
        <end position="189"/>
    </location>
</feature>
<evidence type="ECO:0000313" key="3">
    <source>
        <dbReference type="EMBL" id="GEU51776.1"/>
    </source>
</evidence>
<protein>
    <recommendedName>
        <fullName evidence="4">Reverse transcriptase domain-containing protein</fullName>
    </recommendedName>
</protein>
<sequence>MHPVDLYVEAALQASEYAPPSLDYVSGPEHPPSPNYVPGLKEPEQELLSPNYVPEPEDPKYLAPFDAKAPIEDQPLPDDAPTALSSGYDADSDSKEDPEKEHEEDPANYPVDGGDNANDESSDDDDDDAQEAFEDDDEEDKDHQALSDPSAIHVDDLIPSAEDTKAFESDDSTPTPIPSPRRHTARMSVRRQILMSDTAEALITEYASAPTPPSPLPSPLSTLSSPLPHIPSPPLPLPSPPTTSLTYAEAPLGYRAAMIRLRATSLSTHHPSEIPSPPMAMTIVGVVNDRVTYLATTQRQDAQELYMRCEEAQDDQALLGAQAWSHFESRIQSMKAQIRALQRDVDVLQRQMIRDEDRLTAYIQHEHDRFKDLVRAAEAGPQDGLEDASSSCYMDLLSLFSYLKMPPKKRTATTTTTTTPMTDAQLKALITQGVANELAEHDADRSRNGDDSHDSGSDKRRRMPTVTHEVAYGMTWKASKKMMTNKYCLRNKIKKLEIELWNLKVKVTDVLSCNQCFQELVLMCDRMFPEESDEVKKYVSGLLDMIHESVIASKPKTMLDEIKFVTELMDQKIRTLAECQAENKRKFEDTLRNNQNQQQPFKRHNVARAYTAWPGEKKLYRGSKPLCPKCNYHRDGQCAPKEKPELQCCRSSLIDIIPTTLDHGYDIELPDGRII</sequence>